<dbReference type="PROSITE" id="PS51704">
    <property type="entry name" value="GP_PDE"/>
    <property type="match status" value="1"/>
</dbReference>
<evidence type="ECO:0000259" key="1">
    <source>
        <dbReference type="PROSITE" id="PS51704"/>
    </source>
</evidence>
<dbReference type="RefSeq" id="WP_131015770.1">
    <property type="nucleotide sequence ID" value="NZ_SIRE01000017.1"/>
</dbReference>
<dbReference type="PANTHER" id="PTHR46320">
    <property type="entry name" value="GLYCEROPHOSPHODIESTER PHOSPHODIESTERASE 1"/>
    <property type="match status" value="1"/>
</dbReference>
<dbReference type="Pfam" id="PF16387">
    <property type="entry name" value="DUF4996"/>
    <property type="match status" value="1"/>
</dbReference>
<keyword evidence="3" id="KW-1185">Reference proteome</keyword>
<dbReference type="Pfam" id="PF03009">
    <property type="entry name" value="GDPD"/>
    <property type="match status" value="1"/>
</dbReference>
<proteinExistence type="predicted"/>
<gene>
    <name evidence="2" type="ORF">EYB31_22975</name>
</gene>
<dbReference type="Gene3D" id="3.20.20.190">
    <property type="entry name" value="Phosphatidylinositol (PI) phosphodiesterase"/>
    <property type="match status" value="1"/>
</dbReference>
<dbReference type="InterPro" id="IPR017946">
    <property type="entry name" value="PLC-like_Pdiesterase_TIM-brl"/>
</dbReference>
<evidence type="ECO:0000313" key="2">
    <source>
        <dbReference type="EMBL" id="TBL75281.1"/>
    </source>
</evidence>
<name>A0A4Q9DKG7_9BACL</name>
<dbReference type="CDD" id="cd08566">
    <property type="entry name" value="GDPD_AtGDE_like"/>
    <property type="match status" value="1"/>
</dbReference>
<comment type="caution">
    <text evidence="2">The sequence shown here is derived from an EMBL/GenBank/DDBJ whole genome shotgun (WGS) entry which is preliminary data.</text>
</comment>
<dbReference type="SUPFAM" id="SSF51695">
    <property type="entry name" value="PLC-like phosphodiesterases"/>
    <property type="match status" value="1"/>
</dbReference>
<dbReference type="AlphaFoldDB" id="A0A4Q9DKG7"/>
<dbReference type="GO" id="GO:0005886">
    <property type="term" value="C:plasma membrane"/>
    <property type="evidence" value="ECO:0007669"/>
    <property type="project" value="TreeGrafter"/>
</dbReference>
<protein>
    <submittedName>
        <fullName evidence="2">Glycerophosphodiester phosphodiesterase family protein</fullName>
    </submittedName>
</protein>
<dbReference type="PANTHER" id="PTHR46320:SF1">
    <property type="entry name" value="GLYCEROPHOSPHODIESTER PHOSPHODIESTERASE 1"/>
    <property type="match status" value="1"/>
</dbReference>
<sequence length="285" mass="31649">MRHAIEHFTKLGKGVLIASHRGEWNRFSENSLLAIQAAIDIGAHIVEIDVQKTKDGELILMHDRTVNRTTNGAGKISELILSEIKSLRLKKGEGGDRAELTDEHIPTLREAMLLAKDRILVNIDKVWPFRDEVWDVLIETGTAEQAIFKGTAANSEVEVWLNAKQPRPVYMHIVLDKNIGDLDAVIAGAAPDAYELVFADMEEPCVSEATFAKIKATGRRIWINMMFKQFAGGLTDEPSGWDWCLEHGASVLLTDRSRDLLDYTSGEPGSCKKAEITADNSVNEL</sequence>
<reference evidence="2 3" key="1">
    <citation type="submission" date="2019-02" db="EMBL/GenBank/DDBJ databases">
        <title>Paenibacillus sp. nov., isolated from surface-sterilized tissue of Thalictrum simplex L.</title>
        <authorList>
            <person name="Tuo L."/>
        </authorList>
    </citation>
    <scope>NUCLEOTIDE SEQUENCE [LARGE SCALE GENOMIC DNA]</scope>
    <source>
        <strain evidence="2 3">N2SHLJ1</strain>
    </source>
</reference>
<evidence type="ECO:0000313" key="3">
    <source>
        <dbReference type="Proteomes" id="UP000293142"/>
    </source>
</evidence>
<dbReference type="GO" id="GO:0006644">
    <property type="term" value="P:phospholipid metabolic process"/>
    <property type="evidence" value="ECO:0007669"/>
    <property type="project" value="TreeGrafter"/>
</dbReference>
<dbReference type="EMBL" id="SIRE01000017">
    <property type="protein sequence ID" value="TBL75281.1"/>
    <property type="molecule type" value="Genomic_DNA"/>
</dbReference>
<dbReference type="OrthoDB" id="384721at2"/>
<dbReference type="InterPro" id="IPR032160">
    <property type="entry name" value="DUF4996"/>
</dbReference>
<feature type="domain" description="GP-PDE" evidence="1">
    <location>
        <begin position="15"/>
        <end position="264"/>
    </location>
</feature>
<dbReference type="GO" id="GO:0008889">
    <property type="term" value="F:glycerophosphodiester phosphodiesterase activity"/>
    <property type="evidence" value="ECO:0007669"/>
    <property type="project" value="TreeGrafter"/>
</dbReference>
<dbReference type="Proteomes" id="UP000293142">
    <property type="component" value="Unassembled WGS sequence"/>
</dbReference>
<dbReference type="GO" id="GO:0006580">
    <property type="term" value="P:ethanolamine metabolic process"/>
    <property type="evidence" value="ECO:0007669"/>
    <property type="project" value="TreeGrafter"/>
</dbReference>
<dbReference type="InterPro" id="IPR030395">
    <property type="entry name" value="GP_PDE_dom"/>
</dbReference>
<dbReference type="GO" id="GO:0070291">
    <property type="term" value="P:N-acylethanolamine metabolic process"/>
    <property type="evidence" value="ECO:0007669"/>
    <property type="project" value="TreeGrafter"/>
</dbReference>
<organism evidence="2 3">
    <name type="scientific">Paenibacillus thalictri</name>
    <dbReference type="NCBI Taxonomy" id="2527873"/>
    <lineage>
        <taxon>Bacteria</taxon>
        <taxon>Bacillati</taxon>
        <taxon>Bacillota</taxon>
        <taxon>Bacilli</taxon>
        <taxon>Bacillales</taxon>
        <taxon>Paenibacillaceae</taxon>
        <taxon>Paenibacillus</taxon>
    </lineage>
</organism>
<accession>A0A4Q9DKG7</accession>